<dbReference type="RefSeq" id="WP_185446953.1">
    <property type="nucleotide sequence ID" value="NZ_CP043661.1"/>
</dbReference>
<feature type="compositionally biased region" description="Basic and acidic residues" evidence="1">
    <location>
        <begin position="252"/>
        <end position="261"/>
    </location>
</feature>
<dbReference type="AlphaFoldDB" id="A0A7G6WVS2"/>
<keyword evidence="3" id="KW-1185">Reference proteome</keyword>
<proteinExistence type="predicted"/>
<gene>
    <name evidence="2" type="ORF">F1D05_09555</name>
</gene>
<evidence type="ECO:0000313" key="3">
    <source>
        <dbReference type="Proteomes" id="UP000515563"/>
    </source>
</evidence>
<organism evidence="2 3">
    <name type="scientific">Kribbella qitaiheensis</name>
    <dbReference type="NCBI Taxonomy" id="1544730"/>
    <lineage>
        <taxon>Bacteria</taxon>
        <taxon>Bacillati</taxon>
        <taxon>Actinomycetota</taxon>
        <taxon>Actinomycetes</taxon>
        <taxon>Propionibacteriales</taxon>
        <taxon>Kribbellaceae</taxon>
        <taxon>Kribbella</taxon>
    </lineage>
</organism>
<feature type="compositionally biased region" description="Polar residues" evidence="1">
    <location>
        <begin position="216"/>
        <end position="228"/>
    </location>
</feature>
<feature type="region of interest" description="Disordered" evidence="1">
    <location>
        <begin position="180"/>
        <end position="354"/>
    </location>
</feature>
<sequence length="354" mass="38750">MKIAGIPMNDIWAHRVLRDRGVETTRTENNRAEIVVYVESIELGHHSAAMNYRPYLHLNGELRSVRPHQQLPYSVDEVAYPAGGGETVDIYYEFDEEQLTELTQKGYFSPGFTLPEQVTGIEWELPATIDALVLAPAGNPEAGNADAPDVPVVFVQVHDLGSLDIDLESSGYDLTEYFADRSASTAQPPEQRDTAAGGMRTSSDTIRPLFHESDFDPTQATVTRQTPAEQRMPATKKMAQQLEEAAATLNSEEERLRRQREAQAGTSENLYRSRIAATLTDRAPATGGNEDPQPAPGRTLTDLSGDENDEPGIAPVHIAGPAEAKRLEALKQQVTQHAAGLDPGEPDPTTEQQL</sequence>
<dbReference type="Proteomes" id="UP000515563">
    <property type="component" value="Chromosome"/>
</dbReference>
<evidence type="ECO:0000256" key="1">
    <source>
        <dbReference type="SAM" id="MobiDB-lite"/>
    </source>
</evidence>
<evidence type="ECO:0000313" key="2">
    <source>
        <dbReference type="EMBL" id="QNE18087.1"/>
    </source>
</evidence>
<reference evidence="3" key="1">
    <citation type="submission" date="2019-09" db="EMBL/GenBank/DDBJ databases">
        <title>Antimicrobial potential of Antarctic Bacteria.</title>
        <authorList>
            <person name="Benaud N."/>
            <person name="Edwards R.J."/>
            <person name="Ferrari B.C."/>
        </authorList>
    </citation>
    <scope>NUCLEOTIDE SEQUENCE [LARGE SCALE GENOMIC DNA]</scope>
    <source>
        <strain evidence="3">SPB151</strain>
    </source>
</reference>
<name>A0A7G6WVS2_9ACTN</name>
<protein>
    <submittedName>
        <fullName evidence="2">Uncharacterized protein</fullName>
    </submittedName>
</protein>
<dbReference type="KEGG" id="kqi:F1D05_09555"/>
<reference evidence="2 3" key="2">
    <citation type="journal article" date="2020" name="Microbiol. Resour. Announc.">
        <title>Antarctic desert soil bacteria exhibit high novel natural product potential, evaluated through long-read genome sequencing and comparative genomics.</title>
        <authorList>
            <person name="Benaud N."/>
            <person name="Edwards R.J."/>
            <person name="Amos T.G."/>
            <person name="D'Agostino P.M."/>
            <person name="Gutierrez-Chavez C."/>
            <person name="Montgomery K."/>
            <person name="Nicetic I."/>
            <person name="Ferrari B.C."/>
        </authorList>
    </citation>
    <scope>NUCLEOTIDE SEQUENCE [LARGE SCALE GENOMIC DNA]</scope>
    <source>
        <strain evidence="2 3">SPB151</strain>
    </source>
</reference>
<dbReference type="EMBL" id="CP043661">
    <property type="protein sequence ID" value="QNE18087.1"/>
    <property type="molecule type" value="Genomic_DNA"/>
</dbReference>
<accession>A0A7G6WVS2</accession>